<evidence type="ECO:0000313" key="1">
    <source>
        <dbReference type="EMBL" id="CAH1233566.1"/>
    </source>
</evidence>
<organism evidence="1 2">
    <name type="scientific">Branchiostoma lanceolatum</name>
    <name type="common">Common lancelet</name>
    <name type="synonym">Amphioxus lanceolatum</name>
    <dbReference type="NCBI Taxonomy" id="7740"/>
    <lineage>
        <taxon>Eukaryota</taxon>
        <taxon>Metazoa</taxon>
        <taxon>Chordata</taxon>
        <taxon>Cephalochordata</taxon>
        <taxon>Leptocardii</taxon>
        <taxon>Amphioxiformes</taxon>
        <taxon>Branchiostomatidae</taxon>
        <taxon>Branchiostoma</taxon>
    </lineage>
</organism>
<dbReference type="Proteomes" id="UP000838412">
    <property type="component" value="Chromosome 1"/>
</dbReference>
<sequence>MATEPPKTLKQLLTTITPPEGVRRAASEDDHQPMLGMKGVSCSTLKMQVSARVNHGPEDESINARAIGIACRVLAAVENTPSQPARRIYHAVIQGGKEVEDVPDFRTVRTQLERRLAFLKDELCRYVANPGDDAFLEMFNEALPKDAEDIITFAVETRVLAKKPNMDSFEEMKEAAKEVFSEEKMKEAARKALRAKPELAVSSYGGDDVVVITATSIPVSLDDNVVRRWLNKFCTVQSARFCTYIFHPTVKYRVVLKAGRHVPHLPG</sequence>
<reference evidence="1" key="1">
    <citation type="submission" date="2022-01" db="EMBL/GenBank/DDBJ databases">
        <authorList>
            <person name="Braso-Vives M."/>
        </authorList>
    </citation>
    <scope>NUCLEOTIDE SEQUENCE</scope>
</reference>
<dbReference type="EMBL" id="OV696686">
    <property type="protein sequence ID" value="CAH1233566.1"/>
    <property type="molecule type" value="Genomic_DNA"/>
</dbReference>
<accession>A0A8J9VBQ0</accession>
<evidence type="ECO:0000313" key="2">
    <source>
        <dbReference type="Proteomes" id="UP000838412"/>
    </source>
</evidence>
<protein>
    <submittedName>
        <fullName evidence="1">Hypp791 protein</fullName>
    </submittedName>
</protein>
<keyword evidence="2" id="KW-1185">Reference proteome</keyword>
<name>A0A8J9VBQ0_BRALA</name>
<dbReference type="AlphaFoldDB" id="A0A8J9VBQ0"/>
<gene>
    <name evidence="1" type="primary">Hypp791</name>
    <name evidence="1" type="ORF">BLAG_LOCUS2292</name>
</gene>
<proteinExistence type="predicted"/>